<keyword evidence="4" id="KW-0819">tRNA processing</keyword>
<dbReference type="PROSITE" id="PS01136">
    <property type="entry name" value="UPF0034"/>
    <property type="match status" value="1"/>
</dbReference>
<evidence type="ECO:0000256" key="4">
    <source>
        <dbReference type="ARBA" id="ARBA00022694"/>
    </source>
</evidence>
<dbReference type="CDD" id="cd19871">
    <property type="entry name" value="DSRM_DUS2L"/>
    <property type="match status" value="1"/>
</dbReference>
<dbReference type="SUPFAM" id="SSF54768">
    <property type="entry name" value="dsRNA-binding domain-like"/>
    <property type="match status" value="1"/>
</dbReference>
<dbReference type="GeneID" id="105908733"/>
<evidence type="ECO:0000256" key="2">
    <source>
        <dbReference type="ARBA" id="ARBA00022630"/>
    </source>
</evidence>
<dbReference type="InterPro" id="IPR013785">
    <property type="entry name" value="Aldolase_TIM"/>
</dbReference>
<dbReference type="InterPro" id="IPR018517">
    <property type="entry name" value="tRNA_hU_synthase_CS"/>
</dbReference>
<dbReference type="GO" id="GO:0017150">
    <property type="term" value="F:tRNA dihydrouridine synthase activity"/>
    <property type="evidence" value="ECO:0007669"/>
    <property type="project" value="InterPro"/>
</dbReference>
<sequence>MAETTELSFRNKTALAPMVRCGTLPMRLLALDYGADIVYCEELIDIKMAQCNRIVNEELETVDYVAPDGRVMFRTCSREKDRVVFQMGTADPQRALTVAQLVQDDVAAIDVNMGCPKEYSTKGGMGAALLSDPDKIETILTTLVNGLSKPVTCKIRVLPSLEDTVRLVRRIERTGVSAIAVHGRMKEERNQQPVHCDYIQAVAEAVSIPVLANGGSLDLVKTHSDIAKFREATGACSVMLARAAMWNPSIFCSQGPVSIDEVMEEYIKYAVRYDNHAFNTKYCLCQMLRERLESPMGKLLHAAQTNKEICEAYGMMQYYDEIESELQRRKEGLQKNNINLSHPTLEGDVWIMPVRFERREYPPQITPKMYLLEWSRREKLGQPVYETVQRSQDRGFQSTVAVAEKKYRSTLWEKSKKFAEQAASVVCLRVLGVPEGRVGEDSCGLVNKRKREEENKNGAIQPEDSPPAPELDGRKRHITLSPQKAEEPTNRTCTQPVVNGSHHSQTAS</sequence>
<dbReference type="GO" id="GO:0050660">
    <property type="term" value="F:flavin adenine dinucleotide binding"/>
    <property type="evidence" value="ECO:0007669"/>
    <property type="project" value="InterPro"/>
</dbReference>
<dbReference type="InterPro" id="IPR014720">
    <property type="entry name" value="dsRBD_dom"/>
</dbReference>
<evidence type="ECO:0000256" key="6">
    <source>
        <dbReference type="PROSITE-ProRule" id="PRU00266"/>
    </source>
</evidence>
<dbReference type="AlphaFoldDB" id="A0A6P8F4P5"/>
<dbReference type="Gene3D" id="3.30.160.20">
    <property type="match status" value="1"/>
</dbReference>
<comment type="cofactor">
    <cofactor evidence="1">
        <name>FMN</name>
        <dbReference type="ChEBI" id="CHEBI:58210"/>
    </cofactor>
</comment>
<keyword evidence="2" id="KW-0285">Flavoprotein</keyword>
<dbReference type="CTD" id="54920"/>
<evidence type="ECO:0000313" key="10">
    <source>
        <dbReference type="RefSeq" id="XP_031419854.1"/>
    </source>
</evidence>
<keyword evidence="6" id="KW-0694">RNA-binding</keyword>
<dbReference type="PROSITE" id="PS50137">
    <property type="entry name" value="DS_RBD"/>
    <property type="match status" value="1"/>
</dbReference>
<dbReference type="OrthoDB" id="10262250at2759"/>
<reference evidence="10" key="1">
    <citation type="submission" date="2025-08" db="UniProtKB">
        <authorList>
            <consortium name="RefSeq"/>
        </authorList>
    </citation>
    <scope>IDENTIFICATION</scope>
</reference>
<dbReference type="GO" id="GO:0005737">
    <property type="term" value="C:cytoplasm"/>
    <property type="evidence" value="ECO:0007669"/>
    <property type="project" value="TreeGrafter"/>
</dbReference>
<keyword evidence="5" id="KW-0560">Oxidoreductase</keyword>
<dbReference type="RefSeq" id="XP_031419854.1">
    <property type="nucleotide sequence ID" value="XM_031563994.2"/>
</dbReference>
<keyword evidence="3" id="KW-0288">FMN</keyword>
<gene>
    <name evidence="10" type="primary">dus2</name>
</gene>
<dbReference type="SUPFAM" id="SSF51395">
    <property type="entry name" value="FMN-linked oxidoreductases"/>
    <property type="match status" value="1"/>
</dbReference>
<feature type="compositionally biased region" description="Polar residues" evidence="7">
    <location>
        <begin position="490"/>
        <end position="508"/>
    </location>
</feature>
<dbReference type="Pfam" id="PF00035">
    <property type="entry name" value="dsrm"/>
    <property type="match status" value="1"/>
</dbReference>
<evidence type="ECO:0000256" key="5">
    <source>
        <dbReference type="ARBA" id="ARBA00023002"/>
    </source>
</evidence>
<feature type="domain" description="DRBM" evidence="8">
    <location>
        <begin position="366"/>
        <end position="433"/>
    </location>
</feature>
<dbReference type="SMART" id="SM00358">
    <property type="entry name" value="DSRM"/>
    <property type="match status" value="1"/>
</dbReference>
<dbReference type="Pfam" id="PF01207">
    <property type="entry name" value="Dus"/>
    <property type="match status" value="1"/>
</dbReference>
<dbReference type="PANTHER" id="PTHR45936:SF1">
    <property type="entry name" value="TRNA-DIHYDROURIDINE(20) SYNTHASE [NAD(P)+]-LIKE"/>
    <property type="match status" value="1"/>
</dbReference>
<evidence type="ECO:0000256" key="1">
    <source>
        <dbReference type="ARBA" id="ARBA00001917"/>
    </source>
</evidence>
<dbReference type="Gene3D" id="3.20.20.70">
    <property type="entry name" value="Aldolase class I"/>
    <property type="match status" value="1"/>
</dbReference>
<dbReference type="GO" id="GO:0000049">
    <property type="term" value="F:tRNA binding"/>
    <property type="evidence" value="ECO:0007669"/>
    <property type="project" value="InterPro"/>
</dbReference>
<name>A0A6P8F4P5_CLUHA</name>
<evidence type="ECO:0000256" key="3">
    <source>
        <dbReference type="ARBA" id="ARBA00022643"/>
    </source>
</evidence>
<dbReference type="KEGG" id="char:105908733"/>
<dbReference type="Proteomes" id="UP000515152">
    <property type="component" value="Chromosome 3"/>
</dbReference>
<evidence type="ECO:0000256" key="7">
    <source>
        <dbReference type="SAM" id="MobiDB-lite"/>
    </source>
</evidence>
<protein>
    <submittedName>
        <fullName evidence="10">LOW QUALITY PROTEIN: tRNA-dihydrouridine(20) synthase [NAD(P)+]-like</fullName>
    </submittedName>
</protein>
<evidence type="ECO:0000259" key="8">
    <source>
        <dbReference type="PROSITE" id="PS50137"/>
    </source>
</evidence>
<evidence type="ECO:0000313" key="9">
    <source>
        <dbReference type="Proteomes" id="UP000515152"/>
    </source>
</evidence>
<proteinExistence type="predicted"/>
<dbReference type="CDD" id="cd02801">
    <property type="entry name" value="DUS_like_FMN"/>
    <property type="match status" value="1"/>
</dbReference>
<feature type="region of interest" description="Disordered" evidence="7">
    <location>
        <begin position="449"/>
        <end position="508"/>
    </location>
</feature>
<dbReference type="InterPro" id="IPR044463">
    <property type="entry name" value="DUS2_DSRM"/>
</dbReference>
<dbReference type="InterPro" id="IPR052582">
    <property type="entry name" value="tRNA-DUS-like"/>
</dbReference>
<keyword evidence="9" id="KW-1185">Reference proteome</keyword>
<organism evidence="9 10">
    <name type="scientific">Clupea harengus</name>
    <name type="common">Atlantic herring</name>
    <dbReference type="NCBI Taxonomy" id="7950"/>
    <lineage>
        <taxon>Eukaryota</taxon>
        <taxon>Metazoa</taxon>
        <taxon>Chordata</taxon>
        <taxon>Craniata</taxon>
        <taxon>Vertebrata</taxon>
        <taxon>Euteleostomi</taxon>
        <taxon>Actinopterygii</taxon>
        <taxon>Neopterygii</taxon>
        <taxon>Teleostei</taxon>
        <taxon>Clupei</taxon>
        <taxon>Clupeiformes</taxon>
        <taxon>Clupeoidei</taxon>
        <taxon>Clupeidae</taxon>
        <taxon>Clupea</taxon>
    </lineage>
</organism>
<accession>A0A6P8F4P5</accession>
<dbReference type="InterPro" id="IPR035587">
    <property type="entry name" value="DUS-like_FMN-bd"/>
</dbReference>
<dbReference type="PANTHER" id="PTHR45936">
    <property type="entry name" value="TRNA-DIHYDROURIDINE(20) SYNTHASE [NAD(P)+]-LIKE"/>
    <property type="match status" value="1"/>
</dbReference>